<sequence>MPNPPPPSFPYPVVDSTSGFCASITLPPSIVYSPSDSAVSLAHQINGVGKGTEGATEQLKKVGDAVTQDSRKKPDWLAALGEVRNLMAPETPGTARLQQLSENCQSQSSCVLRVTKQDERFGFKLPVTKDPPHTSNGPSLTRGLKIITNKCKLVDL</sequence>
<name>A0AAD4G9J6_BOLED</name>
<protein>
    <submittedName>
        <fullName evidence="1">Uncharacterized protein</fullName>
    </submittedName>
</protein>
<evidence type="ECO:0000313" key="2">
    <source>
        <dbReference type="Proteomes" id="UP001194468"/>
    </source>
</evidence>
<keyword evidence="2" id="KW-1185">Reference proteome</keyword>
<comment type="caution">
    <text evidence="1">The sequence shown here is derived from an EMBL/GenBank/DDBJ whole genome shotgun (WGS) entry which is preliminary data.</text>
</comment>
<dbReference type="Proteomes" id="UP001194468">
    <property type="component" value="Unassembled WGS sequence"/>
</dbReference>
<dbReference type="EMBL" id="WHUW01000039">
    <property type="protein sequence ID" value="KAF8432551.1"/>
    <property type="molecule type" value="Genomic_DNA"/>
</dbReference>
<evidence type="ECO:0000313" key="1">
    <source>
        <dbReference type="EMBL" id="KAF8432551.1"/>
    </source>
</evidence>
<organism evidence="1 2">
    <name type="scientific">Boletus edulis BED1</name>
    <dbReference type="NCBI Taxonomy" id="1328754"/>
    <lineage>
        <taxon>Eukaryota</taxon>
        <taxon>Fungi</taxon>
        <taxon>Dikarya</taxon>
        <taxon>Basidiomycota</taxon>
        <taxon>Agaricomycotina</taxon>
        <taxon>Agaricomycetes</taxon>
        <taxon>Agaricomycetidae</taxon>
        <taxon>Boletales</taxon>
        <taxon>Boletineae</taxon>
        <taxon>Boletaceae</taxon>
        <taxon>Boletoideae</taxon>
        <taxon>Boletus</taxon>
    </lineage>
</organism>
<reference evidence="1" key="2">
    <citation type="journal article" date="2020" name="Nat. Commun.">
        <title>Large-scale genome sequencing of mycorrhizal fungi provides insights into the early evolution of symbiotic traits.</title>
        <authorList>
            <person name="Miyauchi S."/>
            <person name="Kiss E."/>
            <person name="Kuo A."/>
            <person name="Drula E."/>
            <person name="Kohler A."/>
            <person name="Sanchez-Garcia M."/>
            <person name="Morin E."/>
            <person name="Andreopoulos B."/>
            <person name="Barry K.W."/>
            <person name="Bonito G."/>
            <person name="Buee M."/>
            <person name="Carver A."/>
            <person name="Chen C."/>
            <person name="Cichocki N."/>
            <person name="Clum A."/>
            <person name="Culley D."/>
            <person name="Crous P.W."/>
            <person name="Fauchery L."/>
            <person name="Girlanda M."/>
            <person name="Hayes R.D."/>
            <person name="Keri Z."/>
            <person name="LaButti K."/>
            <person name="Lipzen A."/>
            <person name="Lombard V."/>
            <person name="Magnuson J."/>
            <person name="Maillard F."/>
            <person name="Murat C."/>
            <person name="Nolan M."/>
            <person name="Ohm R.A."/>
            <person name="Pangilinan J."/>
            <person name="Pereira M.F."/>
            <person name="Perotto S."/>
            <person name="Peter M."/>
            <person name="Pfister S."/>
            <person name="Riley R."/>
            <person name="Sitrit Y."/>
            <person name="Stielow J.B."/>
            <person name="Szollosi G."/>
            <person name="Zifcakova L."/>
            <person name="Stursova M."/>
            <person name="Spatafora J.W."/>
            <person name="Tedersoo L."/>
            <person name="Vaario L.M."/>
            <person name="Yamada A."/>
            <person name="Yan M."/>
            <person name="Wang P."/>
            <person name="Xu J."/>
            <person name="Bruns T."/>
            <person name="Baldrian P."/>
            <person name="Vilgalys R."/>
            <person name="Dunand C."/>
            <person name="Henrissat B."/>
            <person name="Grigoriev I.V."/>
            <person name="Hibbett D."/>
            <person name="Nagy L.G."/>
            <person name="Martin F.M."/>
        </authorList>
    </citation>
    <scope>NUCLEOTIDE SEQUENCE</scope>
    <source>
        <strain evidence="1">BED1</strain>
    </source>
</reference>
<accession>A0AAD4G9J6</accession>
<dbReference type="AlphaFoldDB" id="A0AAD4G9J6"/>
<gene>
    <name evidence="1" type="ORF">L210DRAFT_3507425</name>
</gene>
<reference evidence="1" key="1">
    <citation type="submission" date="2019-10" db="EMBL/GenBank/DDBJ databases">
        <authorList>
            <consortium name="DOE Joint Genome Institute"/>
            <person name="Kuo A."/>
            <person name="Miyauchi S."/>
            <person name="Kiss E."/>
            <person name="Drula E."/>
            <person name="Kohler A."/>
            <person name="Sanchez-Garcia M."/>
            <person name="Andreopoulos B."/>
            <person name="Barry K.W."/>
            <person name="Bonito G."/>
            <person name="Buee M."/>
            <person name="Carver A."/>
            <person name="Chen C."/>
            <person name="Cichocki N."/>
            <person name="Clum A."/>
            <person name="Culley D."/>
            <person name="Crous P.W."/>
            <person name="Fauchery L."/>
            <person name="Girlanda M."/>
            <person name="Hayes R."/>
            <person name="Keri Z."/>
            <person name="LaButti K."/>
            <person name="Lipzen A."/>
            <person name="Lombard V."/>
            <person name="Magnuson J."/>
            <person name="Maillard F."/>
            <person name="Morin E."/>
            <person name="Murat C."/>
            <person name="Nolan M."/>
            <person name="Ohm R."/>
            <person name="Pangilinan J."/>
            <person name="Pereira M."/>
            <person name="Perotto S."/>
            <person name="Peter M."/>
            <person name="Riley R."/>
            <person name="Sitrit Y."/>
            <person name="Stielow B."/>
            <person name="Szollosi G."/>
            <person name="Zifcakova L."/>
            <person name="Stursova M."/>
            <person name="Spatafora J.W."/>
            <person name="Tedersoo L."/>
            <person name="Vaario L.-M."/>
            <person name="Yamada A."/>
            <person name="Yan M."/>
            <person name="Wang P."/>
            <person name="Xu J."/>
            <person name="Bruns T."/>
            <person name="Baldrian P."/>
            <person name="Vilgalys R."/>
            <person name="Henrissat B."/>
            <person name="Grigoriev I.V."/>
            <person name="Hibbett D."/>
            <person name="Nagy L.G."/>
            <person name="Martin F.M."/>
        </authorList>
    </citation>
    <scope>NUCLEOTIDE SEQUENCE</scope>
    <source>
        <strain evidence="1">BED1</strain>
    </source>
</reference>
<proteinExistence type="predicted"/>